<dbReference type="Proteomes" id="UP001060085">
    <property type="component" value="Linkage Group LG06"/>
</dbReference>
<accession>A0ACC0ACE2</accession>
<comment type="caution">
    <text evidence="1">The sequence shown here is derived from an EMBL/GenBank/DDBJ whole genome shotgun (WGS) entry which is preliminary data.</text>
</comment>
<dbReference type="EMBL" id="CM044706">
    <property type="protein sequence ID" value="KAI5657839.1"/>
    <property type="molecule type" value="Genomic_DNA"/>
</dbReference>
<name>A0ACC0ACE2_CATRO</name>
<gene>
    <name evidence="1" type="ORF">M9H77_26632</name>
</gene>
<evidence type="ECO:0000313" key="2">
    <source>
        <dbReference type="Proteomes" id="UP001060085"/>
    </source>
</evidence>
<protein>
    <submittedName>
        <fullName evidence="1">Uncharacterized protein</fullName>
    </submittedName>
</protein>
<proteinExistence type="predicted"/>
<keyword evidence="2" id="KW-1185">Reference proteome</keyword>
<organism evidence="1 2">
    <name type="scientific">Catharanthus roseus</name>
    <name type="common">Madagascar periwinkle</name>
    <name type="synonym">Vinca rosea</name>
    <dbReference type="NCBI Taxonomy" id="4058"/>
    <lineage>
        <taxon>Eukaryota</taxon>
        <taxon>Viridiplantae</taxon>
        <taxon>Streptophyta</taxon>
        <taxon>Embryophyta</taxon>
        <taxon>Tracheophyta</taxon>
        <taxon>Spermatophyta</taxon>
        <taxon>Magnoliopsida</taxon>
        <taxon>eudicotyledons</taxon>
        <taxon>Gunneridae</taxon>
        <taxon>Pentapetalae</taxon>
        <taxon>asterids</taxon>
        <taxon>lamiids</taxon>
        <taxon>Gentianales</taxon>
        <taxon>Apocynaceae</taxon>
        <taxon>Rauvolfioideae</taxon>
        <taxon>Vinceae</taxon>
        <taxon>Catharanthinae</taxon>
        <taxon>Catharanthus</taxon>
    </lineage>
</organism>
<reference evidence="2" key="1">
    <citation type="journal article" date="2023" name="Nat. Plants">
        <title>Single-cell RNA sequencing provides a high-resolution roadmap for understanding the multicellular compartmentation of specialized metabolism.</title>
        <authorList>
            <person name="Sun S."/>
            <person name="Shen X."/>
            <person name="Li Y."/>
            <person name="Li Y."/>
            <person name="Wang S."/>
            <person name="Li R."/>
            <person name="Zhang H."/>
            <person name="Shen G."/>
            <person name="Guo B."/>
            <person name="Wei J."/>
            <person name="Xu J."/>
            <person name="St-Pierre B."/>
            <person name="Chen S."/>
            <person name="Sun C."/>
        </authorList>
    </citation>
    <scope>NUCLEOTIDE SEQUENCE [LARGE SCALE GENOMIC DNA]</scope>
</reference>
<evidence type="ECO:0000313" key="1">
    <source>
        <dbReference type="EMBL" id="KAI5657839.1"/>
    </source>
</evidence>
<sequence>MVPKNVGNILDSVALLFPKISGTWFRMVPSGAWHSRHLTVPNNAEKLSAPSAQQIFKSSYGAQVGPLGANQGACSCMVPSVPICSKCFLYFACLATRWCPWTSMGTRRCRALKALVPLGAKECWALLALLVHFFPSRHFLHTLRASMLDSIDANRCPRVPSTQGTSASWSTRILGTLGTSCPLLPLKAFPALLAHLCPLELKWALSVRGRPALLCFLQQKDKARNNAVEGGLRFKPH</sequence>